<dbReference type="Gene3D" id="3.30.200.20">
    <property type="entry name" value="Phosphorylase Kinase, domain 1"/>
    <property type="match status" value="1"/>
</dbReference>
<evidence type="ECO:0000259" key="15">
    <source>
        <dbReference type="PROSITE" id="PS50011"/>
    </source>
</evidence>
<dbReference type="InterPro" id="IPR008271">
    <property type="entry name" value="Ser/Thr_kinase_AS"/>
</dbReference>
<dbReference type="Pfam" id="PF00069">
    <property type="entry name" value="Pkinase"/>
    <property type="match status" value="1"/>
</dbReference>
<comment type="function">
    <text evidence="10">Casein kinases are operationally defined by their preferential utilization of acidic proteins such as caseins as substrates. The alpha chain contains the catalytic site. May participate in Wnt signaling.</text>
</comment>
<evidence type="ECO:0000256" key="2">
    <source>
        <dbReference type="ARBA" id="ARBA00012513"/>
    </source>
</evidence>
<dbReference type="GO" id="GO:0004674">
    <property type="term" value="F:protein serine/threonine kinase activity"/>
    <property type="evidence" value="ECO:0007669"/>
    <property type="project" value="UniProtKB-KW"/>
</dbReference>
<keyword evidence="6" id="KW-0418">Kinase</keyword>
<dbReference type="GO" id="GO:0005524">
    <property type="term" value="F:ATP binding"/>
    <property type="evidence" value="ECO:0007669"/>
    <property type="project" value="UniProtKB-UniRule"/>
</dbReference>
<dbReference type="PROSITE" id="PS50011">
    <property type="entry name" value="PROTEIN_KINASE_DOM"/>
    <property type="match status" value="1"/>
</dbReference>
<dbReference type="InterPro" id="IPR000719">
    <property type="entry name" value="Prot_kinase_dom"/>
</dbReference>
<feature type="binding site" evidence="12">
    <location>
        <position position="96"/>
    </location>
    <ligand>
        <name>ATP</name>
        <dbReference type="ChEBI" id="CHEBI:30616"/>
    </ligand>
</feature>
<dbReference type="EMBL" id="CAACVG010004144">
    <property type="protein sequence ID" value="VEN38167.1"/>
    <property type="molecule type" value="Genomic_DNA"/>
</dbReference>
<evidence type="ECO:0000256" key="3">
    <source>
        <dbReference type="ARBA" id="ARBA00022527"/>
    </source>
</evidence>
<dbReference type="OrthoDB" id="10254671at2759"/>
<keyword evidence="3 13" id="KW-0723">Serine/threonine-protein kinase</keyword>
<dbReference type="PANTHER" id="PTHR24054:SF0">
    <property type="entry name" value="CASEIN KINASE II SUBUNIT ALPHA"/>
    <property type="match status" value="1"/>
</dbReference>
<dbReference type="SMART" id="SM00220">
    <property type="entry name" value="S_TKc"/>
    <property type="match status" value="1"/>
</dbReference>
<evidence type="ECO:0000256" key="6">
    <source>
        <dbReference type="ARBA" id="ARBA00022777"/>
    </source>
</evidence>
<evidence type="ECO:0000256" key="12">
    <source>
        <dbReference type="PROSITE-ProRule" id="PRU10141"/>
    </source>
</evidence>
<comment type="subunit">
    <text evidence="1">Tetramer of two alpha and two beta chains.</text>
</comment>
<protein>
    <recommendedName>
        <fullName evidence="11">Casein kinase II subunit alpha</fullName>
        <ecNumber evidence="2">2.7.11.1</ecNumber>
    </recommendedName>
</protein>
<gene>
    <name evidence="16" type="ORF">CALMAC_LOCUS3160</name>
</gene>
<evidence type="ECO:0000256" key="8">
    <source>
        <dbReference type="ARBA" id="ARBA00047899"/>
    </source>
</evidence>
<dbReference type="GO" id="GO:0005829">
    <property type="term" value="C:cytosol"/>
    <property type="evidence" value="ECO:0007669"/>
    <property type="project" value="TreeGrafter"/>
</dbReference>
<comment type="catalytic activity">
    <reaction evidence="8">
        <text>L-threonyl-[protein] + ATP = O-phospho-L-threonyl-[protein] + ADP + H(+)</text>
        <dbReference type="Rhea" id="RHEA:46608"/>
        <dbReference type="Rhea" id="RHEA-COMP:11060"/>
        <dbReference type="Rhea" id="RHEA-COMP:11605"/>
        <dbReference type="ChEBI" id="CHEBI:15378"/>
        <dbReference type="ChEBI" id="CHEBI:30013"/>
        <dbReference type="ChEBI" id="CHEBI:30616"/>
        <dbReference type="ChEBI" id="CHEBI:61977"/>
        <dbReference type="ChEBI" id="CHEBI:456216"/>
        <dbReference type="EC" id="2.7.11.1"/>
    </reaction>
</comment>
<dbReference type="GO" id="GO:0005634">
    <property type="term" value="C:nucleus"/>
    <property type="evidence" value="ECO:0007669"/>
    <property type="project" value="TreeGrafter"/>
</dbReference>
<name>A0A653BT53_CALMS</name>
<accession>A0A653BT53</accession>
<comment type="similarity">
    <text evidence="13">Belongs to the protein kinase superfamily.</text>
</comment>
<dbReference type="InterPro" id="IPR011009">
    <property type="entry name" value="Kinase-like_dom_sf"/>
</dbReference>
<dbReference type="InterPro" id="IPR045216">
    <property type="entry name" value="CK2_alpha"/>
</dbReference>
<evidence type="ECO:0000256" key="7">
    <source>
        <dbReference type="ARBA" id="ARBA00022840"/>
    </source>
</evidence>
<dbReference type="PROSITE" id="PS00107">
    <property type="entry name" value="PROTEIN_KINASE_ATP"/>
    <property type="match status" value="1"/>
</dbReference>
<dbReference type="PANTHER" id="PTHR24054">
    <property type="entry name" value="CASEIN KINASE II SUBUNIT ALPHA"/>
    <property type="match status" value="1"/>
</dbReference>
<comment type="catalytic activity">
    <reaction evidence="9">
        <text>L-seryl-[protein] + ATP = O-phospho-L-seryl-[protein] + ADP + H(+)</text>
        <dbReference type="Rhea" id="RHEA:17989"/>
        <dbReference type="Rhea" id="RHEA-COMP:9863"/>
        <dbReference type="Rhea" id="RHEA-COMP:11604"/>
        <dbReference type="ChEBI" id="CHEBI:15378"/>
        <dbReference type="ChEBI" id="CHEBI:29999"/>
        <dbReference type="ChEBI" id="CHEBI:30616"/>
        <dbReference type="ChEBI" id="CHEBI:83421"/>
        <dbReference type="ChEBI" id="CHEBI:456216"/>
        <dbReference type="EC" id="2.7.11.1"/>
    </reaction>
</comment>
<evidence type="ECO:0000313" key="17">
    <source>
        <dbReference type="Proteomes" id="UP000410492"/>
    </source>
</evidence>
<evidence type="ECO:0000256" key="13">
    <source>
        <dbReference type="RuleBase" id="RU000304"/>
    </source>
</evidence>
<dbReference type="GO" id="GO:0051726">
    <property type="term" value="P:regulation of cell cycle"/>
    <property type="evidence" value="ECO:0007669"/>
    <property type="project" value="TreeGrafter"/>
</dbReference>
<dbReference type="FunFam" id="1.10.510.10:FF:000059">
    <property type="entry name" value="Casein kinase II subunit alpha"/>
    <property type="match status" value="1"/>
</dbReference>
<organism evidence="16 17">
    <name type="scientific">Callosobruchus maculatus</name>
    <name type="common">Southern cowpea weevil</name>
    <name type="synonym">Pulse bruchid</name>
    <dbReference type="NCBI Taxonomy" id="64391"/>
    <lineage>
        <taxon>Eukaryota</taxon>
        <taxon>Metazoa</taxon>
        <taxon>Ecdysozoa</taxon>
        <taxon>Arthropoda</taxon>
        <taxon>Hexapoda</taxon>
        <taxon>Insecta</taxon>
        <taxon>Pterygota</taxon>
        <taxon>Neoptera</taxon>
        <taxon>Endopterygota</taxon>
        <taxon>Coleoptera</taxon>
        <taxon>Polyphaga</taxon>
        <taxon>Cucujiformia</taxon>
        <taxon>Chrysomeloidea</taxon>
        <taxon>Chrysomelidae</taxon>
        <taxon>Bruchinae</taxon>
        <taxon>Bruchini</taxon>
        <taxon>Callosobruchus</taxon>
    </lineage>
</organism>
<reference evidence="16 17" key="1">
    <citation type="submission" date="2019-01" db="EMBL/GenBank/DDBJ databases">
        <authorList>
            <person name="Sayadi A."/>
        </authorList>
    </citation>
    <scope>NUCLEOTIDE SEQUENCE [LARGE SCALE GENOMIC DNA]</scope>
</reference>
<evidence type="ECO:0000256" key="14">
    <source>
        <dbReference type="SAM" id="MobiDB-lite"/>
    </source>
</evidence>
<proteinExistence type="inferred from homology"/>
<dbReference type="Proteomes" id="UP000410492">
    <property type="component" value="Unassembled WGS sequence"/>
</dbReference>
<feature type="compositionally biased region" description="Polar residues" evidence="14">
    <location>
        <begin position="363"/>
        <end position="378"/>
    </location>
</feature>
<feature type="domain" description="Protein kinase" evidence="15">
    <location>
        <begin position="67"/>
        <end position="353"/>
    </location>
</feature>
<evidence type="ECO:0000256" key="10">
    <source>
        <dbReference type="ARBA" id="ARBA00057837"/>
    </source>
</evidence>
<dbReference type="GO" id="GO:0005956">
    <property type="term" value="C:protein kinase CK2 complex"/>
    <property type="evidence" value="ECO:0007669"/>
    <property type="project" value="TreeGrafter"/>
</dbReference>
<keyword evidence="5 12" id="KW-0547">Nucleotide-binding</keyword>
<dbReference type="CDD" id="cd14132">
    <property type="entry name" value="STKc_CK2_alpha"/>
    <property type="match status" value="1"/>
</dbReference>
<dbReference type="FunFam" id="3.30.200.20:FF:000088">
    <property type="entry name" value="Casein kinase II subunit alpha"/>
    <property type="match status" value="1"/>
</dbReference>
<feature type="region of interest" description="Disordered" evidence="14">
    <location>
        <begin position="359"/>
        <end position="378"/>
    </location>
</feature>
<dbReference type="SUPFAM" id="SSF56112">
    <property type="entry name" value="Protein kinase-like (PK-like)"/>
    <property type="match status" value="1"/>
</dbReference>
<sequence length="378" mass="44519">MYELLYEFFDKLQLPQTNLSIHLTRDSNKGSQVKTVSKIYCDVLENKPSSYYEYDSYIPQTDDIDDYTIIKKIGHGKYSIVFEALHEPKNERVVIKMLKPVRKRKVKREIKILECLKGGVNIVRLLAVVNTHTQMDTALVFEQLINNEDFKNVYLKLSEADSRFYLYEVIRALDFCHSKGIMHRDVKPHNIIIDQENRKIRLIDWGLAEFYHPGQEYNVRVASRYFKGPELLVDYGYYDYSLDMWSLGCMFASMLFRKEPFFHGIDNQDQLLKIVKVLGTTELYNYLKRYNIHIDSKLHSLLGTHTRKSWQRFLQTEHEYLITDDALNLLESMLKIDHMERITAREALKHSYFVGVRRKSHPKSPTTLPASLSGQENL</sequence>
<dbReference type="AlphaFoldDB" id="A0A653BT53"/>
<keyword evidence="4" id="KW-0808">Transferase</keyword>
<dbReference type="PROSITE" id="PS00108">
    <property type="entry name" value="PROTEIN_KINASE_ST"/>
    <property type="match status" value="1"/>
</dbReference>
<keyword evidence="17" id="KW-1185">Reference proteome</keyword>
<evidence type="ECO:0000256" key="5">
    <source>
        <dbReference type="ARBA" id="ARBA00022741"/>
    </source>
</evidence>
<evidence type="ECO:0000256" key="4">
    <source>
        <dbReference type="ARBA" id="ARBA00022679"/>
    </source>
</evidence>
<keyword evidence="7 12" id="KW-0067">ATP-binding</keyword>
<dbReference type="EC" id="2.7.11.1" evidence="2"/>
<evidence type="ECO:0000256" key="11">
    <source>
        <dbReference type="ARBA" id="ARBA00071078"/>
    </source>
</evidence>
<dbReference type="InterPro" id="IPR017441">
    <property type="entry name" value="Protein_kinase_ATP_BS"/>
</dbReference>
<evidence type="ECO:0000256" key="1">
    <source>
        <dbReference type="ARBA" id="ARBA00011270"/>
    </source>
</evidence>
<dbReference type="Gene3D" id="1.10.510.10">
    <property type="entry name" value="Transferase(Phosphotransferase) domain 1"/>
    <property type="match status" value="1"/>
</dbReference>
<evidence type="ECO:0000313" key="16">
    <source>
        <dbReference type="EMBL" id="VEN38167.1"/>
    </source>
</evidence>
<evidence type="ECO:0000256" key="9">
    <source>
        <dbReference type="ARBA" id="ARBA00048679"/>
    </source>
</evidence>